<sequence length="266" mass="29089">MAEITEVDFDEITDGCPSGDGIFDKLMRSIKAHLEMEYDNQRIRGSEYTQVYLNALQTAIGQSLQWQLGAQIAENQALLIEKQIEGVEKQNLLLDEQRALLIAQKDQVLQQTINLNLEALNIPKQGDILDAQEADIAASTALRAQQTLTEEKNTGIADYNLLSTLPAQKAILDQKLVTEEAQTKDVTSQGTVGGNMGKRNSLLEKQTAGFDRDAEQKAARAVFDTWGMAIGSGIDGTEFPAEVQTAKLDEVIRQLREGAGIAGDVI</sequence>
<protein>
    <recommendedName>
        <fullName evidence="3">Coil containing protein</fullName>
    </recommendedName>
</protein>
<dbReference type="RefSeq" id="YP_007674290.1">
    <property type="nucleotide sequence ID" value="NC_020849.1"/>
</dbReference>
<dbReference type="KEGG" id="vg:15010825"/>
<evidence type="ECO:0008006" key="3">
    <source>
        <dbReference type="Google" id="ProtNLM"/>
    </source>
</evidence>
<organism evidence="1 2">
    <name type="scientific">Pseudoalteromonas phage pYD6-A</name>
    <dbReference type="NCBI Taxonomy" id="754052"/>
    <lineage>
        <taxon>Viruses</taxon>
        <taxon>Duplodnaviria</taxon>
        <taxon>Heunggongvirae</taxon>
        <taxon>Uroviricota</taxon>
        <taxon>Caudoviricetes</taxon>
        <taxon>Schitoviridae</taxon>
        <taxon>Fuhrmanvirinae</taxon>
        <taxon>Matsuvirus</taxon>
        <taxon>Matsuvirus pYD6A</taxon>
    </lineage>
</organism>
<dbReference type="EMBL" id="JF974296">
    <property type="protein sequence ID" value="AGH57612.1"/>
    <property type="molecule type" value="Genomic_DNA"/>
</dbReference>
<evidence type="ECO:0000313" key="1">
    <source>
        <dbReference type="EMBL" id="AGH57612.1"/>
    </source>
</evidence>
<dbReference type="OrthoDB" id="6333at10239"/>
<gene>
    <name evidence="1" type="ORF">PYDG_00083</name>
</gene>
<evidence type="ECO:0000313" key="2">
    <source>
        <dbReference type="Proteomes" id="UP000204048"/>
    </source>
</evidence>
<proteinExistence type="predicted"/>
<dbReference type="GeneID" id="15010825"/>
<reference evidence="1 2" key="1">
    <citation type="submission" date="2010-11" db="EMBL/GenBank/DDBJ databases">
        <title>The Genome Sequence of Pseudoalteromonas phage pYD6-A.</title>
        <authorList>
            <consortium name="The Broad Institute Genome Sequencing Platform"/>
            <person name="Henn M.R."/>
            <person name="Wolf A."/>
            <person name="Jost G."/>
            <person name="Levin J."/>
            <person name="Malboeuf C."/>
            <person name="Casali M."/>
            <person name="Russ C."/>
            <person name="Lennon N."/>
            <person name="Chapman S.B."/>
            <person name="Erlich R."/>
            <person name="Young S.K."/>
            <person name="Yandava C."/>
            <person name="Zeng Q."/>
            <person name="Alvarado L."/>
            <person name="Anderson S."/>
            <person name="Berlin A."/>
            <person name="Chen Z."/>
            <person name="Freedman E."/>
            <person name="Gellesch M."/>
            <person name="Goldberg J."/>
            <person name="Green L."/>
            <person name="Griggs A."/>
            <person name="Gujja S."/>
            <person name="Heilman E.R."/>
            <person name="Heiman D."/>
            <person name="Hollinger A."/>
            <person name="Howarth C."/>
            <person name="Larson L."/>
            <person name="Mehta T."/>
            <person name="Pearson M."/>
            <person name="Roberts A."/>
            <person name="Ryan E."/>
            <person name="Saif S."/>
            <person name="Shea T."/>
            <person name="Shenoy N."/>
            <person name="Sisk P."/>
            <person name="Stolte C."/>
            <person name="Sykes S."/>
            <person name="White J."/>
            <person name="Haas B."/>
            <person name="Nusbaum C."/>
            <person name="Birren B."/>
        </authorList>
    </citation>
    <scope>NUCLEOTIDE SEQUENCE [LARGE SCALE GENOMIC DNA]</scope>
    <source>
        <strain evidence="2">pYD6-A</strain>
    </source>
</reference>
<accession>M4SML6</accession>
<dbReference type="Proteomes" id="UP000204048">
    <property type="component" value="Segment"/>
</dbReference>
<name>M4SML6_9CAUD</name>
<keyword evidence="2" id="KW-1185">Reference proteome</keyword>